<dbReference type="EMBL" id="CP017686">
    <property type="protein sequence ID" value="AYQ54275.1"/>
    <property type="molecule type" value="Genomic_DNA"/>
</dbReference>
<dbReference type="PANTHER" id="PTHR12526">
    <property type="entry name" value="GLYCOSYLTRANSFERASE"/>
    <property type="match status" value="1"/>
</dbReference>
<accession>A0A3G3IER0</accession>
<gene>
    <name evidence="1" type="ORF">BKD89_00370</name>
</gene>
<dbReference type="SUPFAM" id="SSF53756">
    <property type="entry name" value="UDP-Glycosyltransferase/glycogen phosphorylase"/>
    <property type="match status" value="1"/>
</dbReference>
<dbReference type="Pfam" id="PF13692">
    <property type="entry name" value="Glyco_trans_1_4"/>
    <property type="match status" value="1"/>
</dbReference>
<dbReference type="AlphaFoldDB" id="A0A3G3IER0"/>
<organism evidence="1 2">
    <name type="scientific">Methanomethylophilus alvi</name>
    <dbReference type="NCBI Taxonomy" id="1291540"/>
    <lineage>
        <taxon>Archaea</taxon>
        <taxon>Methanobacteriati</taxon>
        <taxon>Thermoplasmatota</taxon>
        <taxon>Thermoplasmata</taxon>
        <taxon>Methanomassiliicoccales</taxon>
        <taxon>Methanomethylophilaceae</taxon>
        <taxon>Methanomethylophilus</taxon>
    </lineage>
</organism>
<dbReference type="Proteomes" id="UP000273278">
    <property type="component" value="Chromosome"/>
</dbReference>
<dbReference type="GO" id="GO:0016757">
    <property type="term" value="F:glycosyltransferase activity"/>
    <property type="evidence" value="ECO:0007669"/>
    <property type="project" value="TreeGrafter"/>
</dbReference>
<name>A0A3G3IER0_9ARCH</name>
<evidence type="ECO:0000313" key="1">
    <source>
        <dbReference type="EMBL" id="AYQ54275.1"/>
    </source>
</evidence>
<reference evidence="1 2" key="1">
    <citation type="submission" date="2016-10" db="EMBL/GenBank/DDBJ databases">
        <title>Complete genome of the TMA-utilizing, human hosted archaeon Methanomethylophilus alvus Gen. nov, sp. nov., strain Mx-05, derived from a pure culture.</title>
        <authorList>
            <person name="Brugere J.-F."/>
            <person name="Ben Hania W."/>
            <person name="Chaudhary P.P."/>
            <person name="Gaci N."/>
            <person name="Borrel G."/>
            <person name="Cao Van Tuat L."/>
            <person name="Fardeau M.-L."/>
            <person name="Harris H.M.B."/>
            <person name="O'Toole P.W."/>
            <person name="Ollivier B."/>
        </authorList>
    </citation>
    <scope>NUCLEOTIDE SEQUENCE [LARGE SCALE GENOMIC DNA]</scope>
    <source>
        <strain evidence="1 2">Mx-05</strain>
    </source>
</reference>
<dbReference type="Gene3D" id="3.40.50.2000">
    <property type="entry name" value="Glycogen Phosphorylase B"/>
    <property type="match status" value="2"/>
</dbReference>
<dbReference type="PANTHER" id="PTHR12526:SF600">
    <property type="entry name" value="GLYCOSYL TRANSFERASE GROUP 1"/>
    <property type="match status" value="1"/>
</dbReference>
<dbReference type="OMA" id="QIATHAR"/>
<dbReference type="CDD" id="cd03801">
    <property type="entry name" value="GT4_PimA-like"/>
    <property type="match status" value="1"/>
</dbReference>
<sequence>MDCPPISGGTLRVLAPFMKMDDNSKISVDLIFSTYNEEYARKCKGYLESIDVINFAEGVVTNHYLSDCGGMPEGFSSDVWKTISQELKDRALQLVKSNKYDIIQIEHSQMSWIVPFLKLASPSSYIVLDSHNIEYMIYERWVPYASIESVEDIRDKYESLYKWENEVWTWFDAAFTVSPIEEKLLNDHGLNETYLIPTGGGIDPNKYTPDDDLRDRPYDLLYMGTLSWFPNAQGMLWFIEYVFPIILKKYPRTILHIVGSGTPDGKLYEVASGHPSIKFWGQQKDDVKFFHKSKVFIVPLWIGAGARVKILTAWASKIPVVSTELGAEGNEAIDGENILLANEPQKFADCVIKLLENEDFSKEIAENAHKLLCKKYSIQHCVDVLTDAYHKMAENARDLKT</sequence>
<evidence type="ECO:0008006" key="3">
    <source>
        <dbReference type="Google" id="ProtNLM"/>
    </source>
</evidence>
<evidence type="ECO:0000313" key="2">
    <source>
        <dbReference type="Proteomes" id="UP000273278"/>
    </source>
</evidence>
<protein>
    <recommendedName>
        <fullName evidence="3">Glycosyltransferase subfamily 4-like N-terminal domain-containing protein</fullName>
    </recommendedName>
</protein>
<proteinExistence type="predicted"/>